<dbReference type="STRING" id="1414654.BFR47_09435"/>
<dbReference type="InterPro" id="IPR041419">
    <property type="entry name" value="TnsE_C"/>
</dbReference>
<evidence type="ECO:0000313" key="4">
    <source>
        <dbReference type="Proteomes" id="UP000243073"/>
    </source>
</evidence>
<feature type="region of interest" description="Disordered" evidence="1">
    <location>
        <begin position="322"/>
        <end position="341"/>
    </location>
</feature>
<dbReference type="Pfam" id="PF18623">
    <property type="entry name" value="TnsE_C"/>
    <property type="match status" value="1"/>
</dbReference>
<accession>A0A1J4QGH9</accession>
<gene>
    <name evidence="3" type="ORF">BFR47_09435</name>
</gene>
<reference evidence="3 4" key="1">
    <citation type="submission" date="2016-07" db="EMBL/GenBank/DDBJ databases">
        <title>Draft Genome Sequence of Oceanisphaera psychrotolerans, isolated from coastal sediment samples.</title>
        <authorList>
            <person name="Zhuo S."/>
            <person name="Ruan Z."/>
        </authorList>
    </citation>
    <scope>NUCLEOTIDE SEQUENCE [LARGE SCALE GENOMIC DNA]</scope>
    <source>
        <strain evidence="3 4">LAM-WHM-ZC</strain>
    </source>
</reference>
<evidence type="ECO:0000259" key="2">
    <source>
        <dbReference type="Pfam" id="PF18623"/>
    </source>
</evidence>
<proteinExistence type="predicted"/>
<dbReference type="AlphaFoldDB" id="A0A1J4QGH9"/>
<sequence length="530" mass="60534">MKGFKDDTWLNGIGDFFCRMDGVRWGINLSIYPSKEHGKDAISLSNAPILIRKKIINPTKDYYRKNYEITFIITSTREWRDDELGNCPAIERRLHQETKQHCFVFHHPDGTRIYLPQFELARALFFHNGYLARSSVIHDVLNNEFTVEYDNVWEKAIINVLDTCNCPAELFNDYGYRRVLAWLLMDAGARHSYDSIGNIQLREGEDKGQYRIWTFQFEPPALEGASLKLKGNFDPESQTLLVYEVTSIINIPANLPEHIEFYSPKFFTQVTGKGVVAGSAAERPPGYNVDDAAEGSRENKPVMIRENTTELEFNRAVETSKISKKRKTTGKGRQDDGELGEAYKDVSTEEQGPYGHLTSAEWNNLDDQTDDAYLYLNKFKSYLKMLGLLEDRYGFQVITYQLRKLPSIGKCKKHILETDQNPRCMSISHVTAGLTGYYLLEVDTSDASKALSTKVILAKAIGDIEPHLFEIEKQLLKASLSWPKQHLDNLVGTENHTWIPHQKSDKPGALIAEDINKWAERVFLRLSTTG</sequence>
<evidence type="ECO:0000256" key="1">
    <source>
        <dbReference type="SAM" id="MobiDB-lite"/>
    </source>
</evidence>
<feature type="domain" description="TnsE C-terminal" evidence="2">
    <location>
        <begin position="377"/>
        <end position="522"/>
    </location>
</feature>
<dbReference type="Proteomes" id="UP000243073">
    <property type="component" value="Unassembled WGS sequence"/>
</dbReference>
<name>A0A1J4QGH9_9GAMM</name>
<feature type="compositionally biased region" description="Basic and acidic residues" evidence="1">
    <location>
        <begin position="332"/>
        <end position="341"/>
    </location>
</feature>
<protein>
    <recommendedName>
        <fullName evidence="2">TnsE C-terminal domain-containing protein</fullName>
    </recommendedName>
</protein>
<keyword evidence="4" id="KW-1185">Reference proteome</keyword>
<dbReference type="EMBL" id="MDKE01000004">
    <property type="protein sequence ID" value="OIN13914.1"/>
    <property type="molecule type" value="Genomic_DNA"/>
</dbReference>
<comment type="caution">
    <text evidence="3">The sequence shown here is derived from an EMBL/GenBank/DDBJ whole genome shotgun (WGS) entry which is preliminary data.</text>
</comment>
<organism evidence="3 4">
    <name type="scientific">Oceanisphaera psychrotolerans</name>
    <dbReference type="NCBI Taxonomy" id="1414654"/>
    <lineage>
        <taxon>Bacteria</taxon>
        <taxon>Pseudomonadati</taxon>
        <taxon>Pseudomonadota</taxon>
        <taxon>Gammaproteobacteria</taxon>
        <taxon>Aeromonadales</taxon>
        <taxon>Aeromonadaceae</taxon>
        <taxon>Oceanisphaera</taxon>
    </lineage>
</organism>
<evidence type="ECO:0000313" key="3">
    <source>
        <dbReference type="EMBL" id="OIN13914.1"/>
    </source>
</evidence>